<keyword evidence="2" id="KW-1185">Reference proteome</keyword>
<organism evidence="1 2">
    <name type="scientific">Trichonephila clavata</name>
    <name type="common">Joro spider</name>
    <name type="synonym">Nephila clavata</name>
    <dbReference type="NCBI Taxonomy" id="2740835"/>
    <lineage>
        <taxon>Eukaryota</taxon>
        <taxon>Metazoa</taxon>
        <taxon>Ecdysozoa</taxon>
        <taxon>Arthropoda</taxon>
        <taxon>Chelicerata</taxon>
        <taxon>Arachnida</taxon>
        <taxon>Araneae</taxon>
        <taxon>Araneomorphae</taxon>
        <taxon>Entelegynae</taxon>
        <taxon>Araneoidea</taxon>
        <taxon>Nephilidae</taxon>
        <taxon>Trichonephila</taxon>
    </lineage>
</organism>
<dbReference type="EMBL" id="BMAO01012740">
    <property type="protein sequence ID" value="GFQ83588.1"/>
    <property type="molecule type" value="Genomic_DNA"/>
</dbReference>
<reference evidence="1" key="1">
    <citation type="submission" date="2020-07" db="EMBL/GenBank/DDBJ databases">
        <title>Multicomponent nature underlies the extraordinary mechanical properties of spider dragline silk.</title>
        <authorList>
            <person name="Kono N."/>
            <person name="Nakamura H."/>
            <person name="Mori M."/>
            <person name="Yoshida Y."/>
            <person name="Ohtoshi R."/>
            <person name="Malay A.D."/>
            <person name="Moran D.A.P."/>
            <person name="Tomita M."/>
            <person name="Numata K."/>
            <person name="Arakawa K."/>
        </authorList>
    </citation>
    <scope>NUCLEOTIDE SEQUENCE</scope>
</reference>
<evidence type="ECO:0000313" key="2">
    <source>
        <dbReference type="Proteomes" id="UP000887116"/>
    </source>
</evidence>
<dbReference type="OrthoDB" id="10545494at2759"/>
<gene>
    <name evidence="1" type="ORF">TNCT_672841</name>
</gene>
<comment type="caution">
    <text evidence="1">The sequence shown here is derived from an EMBL/GenBank/DDBJ whole genome shotgun (WGS) entry which is preliminary data.</text>
</comment>
<proteinExistence type="predicted"/>
<dbReference type="AlphaFoldDB" id="A0A8X6FLU5"/>
<name>A0A8X6FLU5_TRICU</name>
<dbReference type="Proteomes" id="UP000887116">
    <property type="component" value="Unassembled WGS sequence"/>
</dbReference>
<evidence type="ECO:0000313" key="1">
    <source>
        <dbReference type="EMBL" id="GFQ83588.1"/>
    </source>
</evidence>
<sequence>MTPPNLAHSWMCEKARKSSYRSQPANQDAKAVVPGKKRVGDLGQDSLRRRMTSYEEAALGISGALL</sequence>
<protein>
    <submittedName>
        <fullName evidence="1">Uncharacterized protein</fullName>
    </submittedName>
</protein>
<accession>A0A8X6FLU5</accession>